<dbReference type="OrthoDB" id="244457at2759"/>
<reference evidence="2 3" key="1">
    <citation type="journal article" date="2018" name="BMC Genomics">
        <title>Genomic comparison of Trypanosoma conorhini and Trypanosoma rangeli to Trypanosoma cruzi strains of high and low virulence.</title>
        <authorList>
            <person name="Bradwell K.R."/>
            <person name="Koparde V.N."/>
            <person name="Matveyev A.V."/>
            <person name="Serrano M.G."/>
            <person name="Alves J.M."/>
            <person name="Parikh H."/>
            <person name="Huang B."/>
            <person name="Lee V."/>
            <person name="Espinosa-Alvarez O."/>
            <person name="Ortiz P.A."/>
            <person name="Costa-Martins A.G."/>
            <person name="Teixeira M.M."/>
            <person name="Buck G.A."/>
        </authorList>
    </citation>
    <scope>NUCLEOTIDE SEQUENCE [LARGE SCALE GENOMIC DNA]</scope>
    <source>
        <strain evidence="2 3">AM80</strain>
    </source>
</reference>
<dbReference type="Proteomes" id="UP000283634">
    <property type="component" value="Unassembled WGS sequence"/>
</dbReference>
<dbReference type="VEuPathDB" id="TriTrypDB:TRSC58_05113"/>
<protein>
    <submittedName>
        <fullName evidence="2">Uncharacterized protein</fullName>
    </submittedName>
</protein>
<comment type="caution">
    <text evidence="2">The sequence shown here is derived from an EMBL/GenBank/DDBJ whole genome shotgun (WGS) entry which is preliminary data.</text>
</comment>
<organism evidence="2 3">
    <name type="scientific">Trypanosoma rangeli</name>
    <dbReference type="NCBI Taxonomy" id="5698"/>
    <lineage>
        <taxon>Eukaryota</taxon>
        <taxon>Discoba</taxon>
        <taxon>Euglenozoa</taxon>
        <taxon>Kinetoplastea</taxon>
        <taxon>Metakinetoplastina</taxon>
        <taxon>Trypanosomatida</taxon>
        <taxon>Trypanosomatidae</taxon>
        <taxon>Trypanosoma</taxon>
        <taxon>Herpetosoma</taxon>
    </lineage>
</organism>
<evidence type="ECO:0000256" key="1">
    <source>
        <dbReference type="SAM" id="MobiDB-lite"/>
    </source>
</evidence>
<dbReference type="OMA" id="TELMFRI"/>
<sequence length="1012" mass="111023">MELDLDAVSRVLETLVGAPASHHGFPLVSKIKTRKRTSFQSHNRAARGAFPSNDDKGEPKEGITTNQKNTIENNRGTQELLVSPRRTKQQHEKLHQQHRTRRKPLIRFDPSPEPVLSRVIEASGLGASAVFINATTKGKHQEDKVWTTNLYQTPHPFFVLSSLPKNYLRRELVSHIEPTKNSTGVRIERIRDIALSVLFEAIADDSGEPETPIERLVVSCSNHPRTGYVGVLCVKDVKGTLTRAVIPGSLVGPFIKLTIFPRDVIKTKVLRASAIELAFADTWTERRITKEPMISLANEEEEEEDEVGNTNLVTYPQRVGAIESAGGSHSGHVATPPVMRNPVKVRGSPLVCSTPPISPVEAALGGDESVEDSHKLQTQFERIVPLKVDFVAQAEAESAGERGMHPLKSSRALGSSTTVSIEQEANKAMKASVCGESGDRVLRSLANNFPLMHALEPTACKKVREEGRAEPGLVEGGEGDCAASRVDSVETVLGRKHVSKALIAWSIKRQLLQDKNVMRSLREDTDAPFDVAQPELPGQQEIRGVDADARCSQFHGVSASRETKQARYAWDAVSHWSLQSALRELTTNAKTFTVTIARTIDEVFASLSQSCTLQMLFVLYGGEAQAPASSLDDCFNLMVTIARAERRRGRNTELMFRIADGFACLLHPCRELEMKPQWLMVSMQTHPARVNDCLLEALHLHDGGLQPFRERRSEDSVVPSNVTEKEIPLCKPAVLHSVVDFSCLFETLLPSLRAWLTVGDLFYYGDVHPVLHSFINEGGIIPPTGWFKCVLHGTVRSVLLSLPGTGCGEPREMPPAARRRLACITLRSLVPFVAVWQPHLRAVRVVLSNDHVLHHIELLDGVLLDRRELALAAALSPQSWSKIELLSDGSTPIGCTASRGECSTAEVPMAAAAVSLGNATTTSVLAFQVLSTALRRSWMVVGLSLLAGIPFDEDAFMDTVLRWAYAWPRAIVLFHTDPFGKELSPHLSTGFLEAFAPVAGLQSAIEALSANP</sequence>
<evidence type="ECO:0000313" key="2">
    <source>
        <dbReference type="EMBL" id="RNF01773.1"/>
    </source>
</evidence>
<proteinExistence type="predicted"/>
<dbReference type="AlphaFoldDB" id="A0A422N8J5"/>
<dbReference type="EMBL" id="MKGL01000259">
    <property type="protein sequence ID" value="RNF01773.1"/>
    <property type="molecule type" value="Genomic_DNA"/>
</dbReference>
<dbReference type="GeneID" id="40330705"/>
<gene>
    <name evidence="2" type="ORF">TraAM80_06772</name>
</gene>
<accession>A0A422N8J5</accession>
<feature type="region of interest" description="Disordered" evidence="1">
    <location>
        <begin position="36"/>
        <end position="66"/>
    </location>
</feature>
<dbReference type="RefSeq" id="XP_029236527.1">
    <property type="nucleotide sequence ID" value="XM_029383601.1"/>
</dbReference>
<evidence type="ECO:0000313" key="3">
    <source>
        <dbReference type="Proteomes" id="UP000283634"/>
    </source>
</evidence>
<keyword evidence="3" id="KW-1185">Reference proteome</keyword>
<name>A0A422N8J5_TRYRA</name>